<comment type="caution">
    <text evidence="2">The sequence shown here is derived from an EMBL/GenBank/DDBJ whole genome shotgun (WGS) entry which is preliminary data.</text>
</comment>
<protein>
    <submittedName>
        <fullName evidence="2">Uncharacterized protein</fullName>
    </submittedName>
</protein>
<gene>
    <name evidence="2" type="ORF">C9J47_21260</name>
</gene>
<sequence length="66" mass="7271">MGLFPLSVFVLTFDDKCDLCSLLRFIKPVFFSASEGTDGTEQEISQGVWQPQDEGGGSGWFIEHGL</sequence>
<keyword evidence="3" id="KW-1185">Reference proteome</keyword>
<evidence type="ECO:0000256" key="1">
    <source>
        <dbReference type="SAM" id="MobiDB-lite"/>
    </source>
</evidence>
<name>A0A2T3L4C4_9GAMM</name>
<organism evidence="2 3">
    <name type="scientific">Photobacterium indicum</name>
    <dbReference type="NCBI Taxonomy" id="81447"/>
    <lineage>
        <taxon>Bacteria</taxon>
        <taxon>Pseudomonadati</taxon>
        <taxon>Pseudomonadota</taxon>
        <taxon>Gammaproteobacteria</taxon>
        <taxon>Vibrionales</taxon>
        <taxon>Vibrionaceae</taxon>
        <taxon>Photobacterium</taxon>
    </lineage>
</organism>
<proteinExistence type="predicted"/>
<dbReference type="Proteomes" id="UP000241803">
    <property type="component" value="Unassembled WGS sequence"/>
</dbReference>
<reference evidence="2 3" key="1">
    <citation type="submission" date="2018-03" db="EMBL/GenBank/DDBJ databases">
        <title>Whole genome sequencing of Histamine producing bacteria.</title>
        <authorList>
            <person name="Butler K."/>
        </authorList>
    </citation>
    <scope>NUCLEOTIDE SEQUENCE [LARGE SCALE GENOMIC DNA]</scope>
    <source>
        <strain evidence="2 3">ATCC 19614</strain>
    </source>
</reference>
<evidence type="ECO:0000313" key="2">
    <source>
        <dbReference type="EMBL" id="PSV44184.1"/>
    </source>
</evidence>
<accession>A0A2T3L4C4</accession>
<dbReference type="AlphaFoldDB" id="A0A2T3L4C4"/>
<dbReference type="EMBL" id="PYOC01000010">
    <property type="protein sequence ID" value="PSV44184.1"/>
    <property type="molecule type" value="Genomic_DNA"/>
</dbReference>
<evidence type="ECO:0000313" key="3">
    <source>
        <dbReference type="Proteomes" id="UP000241803"/>
    </source>
</evidence>
<feature type="region of interest" description="Disordered" evidence="1">
    <location>
        <begin position="41"/>
        <end position="66"/>
    </location>
</feature>